<dbReference type="RefSeq" id="WP_053013473.1">
    <property type="nucleotide sequence ID" value="NZ_CP011371.1"/>
</dbReference>
<accession>A0A0G3BHM4</accession>
<organism evidence="1 2">
    <name type="scientific">Caldimonas brevitalea</name>
    <dbReference type="NCBI Taxonomy" id="413882"/>
    <lineage>
        <taxon>Bacteria</taxon>
        <taxon>Pseudomonadati</taxon>
        <taxon>Pseudomonadota</taxon>
        <taxon>Betaproteobacteria</taxon>
        <taxon>Burkholderiales</taxon>
        <taxon>Sphaerotilaceae</taxon>
        <taxon>Caldimonas</taxon>
    </lineage>
</organism>
<evidence type="ECO:0000313" key="2">
    <source>
        <dbReference type="Proteomes" id="UP000035352"/>
    </source>
</evidence>
<dbReference type="KEGG" id="pbh:AAW51_2146"/>
<reference evidence="1 2" key="1">
    <citation type="submission" date="2015-05" db="EMBL/GenBank/DDBJ databases">
        <authorList>
            <person name="Tang B."/>
            <person name="Yu Y."/>
        </authorList>
    </citation>
    <scope>NUCLEOTIDE SEQUENCE [LARGE SCALE GENOMIC DNA]</scope>
    <source>
        <strain evidence="1 2">DSM 7029</strain>
    </source>
</reference>
<sequence length="119" mass="12401">MSFYTEMAQTAQALLQEFGAAATISRQTPGEYDPAAGAPSVVDTSQNVAAAVFPYGDRFIDGTLILAGDQQAFVGAVGATEPQPGDTFLWAGTAYKVIKAKILGPAGSAVLYELQVRRG</sequence>
<dbReference type="Proteomes" id="UP000035352">
    <property type="component" value="Chromosome"/>
</dbReference>
<dbReference type="STRING" id="413882.AAW51_2146"/>
<gene>
    <name evidence="1" type="ORF">AAW51_2146</name>
</gene>
<evidence type="ECO:0000313" key="1">
    <source>
        <dbReference type="EMBL" id="AKJ28837.1"/>
    </source>
</evidence>
<dbReference type="EMBL" id="CP011371">
    <property type="protein sequence ID" value="AKJ28837.1"/>
    <property type="molecule type" value="Genomic_DNA"/>
</dbReference>
<dbReference type="OrthoDB" id="8810677at2"/>
<protein>
    <submittedName>
        <fullName evidence="1">Uncharacterized protein</fullName>
    </submittedName>
</protein>
<dbReference type="AlphaFoldDB" id="A0A0G3BHM4"/>
<name>A0A0G3BHM4_9BURK</name>
<proteinExistence type="predicted"/>
<keyword evidence="2" id="KW-1185">Reference proteome</keyword>